<organism evidence="7 8">
    <name type="scientific">Tamaricihabitans halophyticus</name>
    <dbReference type="NCBI Taxonomy" id="1262583"/>
    <lineage>
        <taxon>Bacteria</taxon>
        <taxon>Bacillati</taxon>
        <taxon>Actinomycetota</taxon>
        <taxon>Actinomycetes</taxon>
        <taxon>Pseudonocardiales</taxon>
        <taxon>Pseudonocardiaceae</taxon>
        <taxon>Tamaricihabitans</taxon>
    </lineage>
</organism>
<dbReference type="GO" id="GO:0016787">
    <property type="term" value="F:hydrolase activity"/>
    <property type="evidence" value="ECO:0007669"/>
    <property type="project" value="UniProtKB-KW"/>
</dbReference>
<name>A0A4R2R3U8_9PSEU</name>
<keyword evidence="4 7" id="KW-0378">Hydrolase</keyword>
<dbReference type="Pfam" id="PF00753">
    <property type="entry name" value="Lactamase_B"/>
    <property type="match status" value="1"/>
</dbReference>
<comment type="similarity">
    <text evidence="2">Belongs to the metallo-beta-lactamase superfamily.</text>
</comment>
<accession>A0A4R2R3U8</accession>
<dbReference type="SMART" id="SM00849">
    <property type="entry name" value="Lactamase_B"/>
    <property type="match status" value="1"/>
</dbReference>
<evidence type="ECO:0000313" key="8">
    <source>
        <dbReference type="Proteomes" id="UP000294911"/>
    </source>
</evidence>
<reference evidence="7 8" key="1">
    <citation type="submission" date="2019-03" db="EMBL/GenBank/DDBJ databases">
        <title>Genomic Encyclopedia of Type Strains, Phase IV (KMG-IV): sequencing the most valuable type-strain genomes for metagenomic binning, comparative biology and taxonomic classification.</title>
        <authorList>
            <person name="Goeker M."/>
        </authorList>
    </citation>
    <scope>NUCLEOTIDE SEQUENCE [LARGE SCALE GENOMIC DNA]</scope>
    <source>
        <strain evidence="7 8">DSM 45765</strain>
    </source>
</reference>
<evidence type="ECO:0000256" key="1">
    <source>
        <dbReference type="ARBA" id="ARBA00001947"/>
    </source>
</evidence>
<dbReference type="OrthoDB" id="3196337at2"/>
<dbReference type="RefSeq" id="WP_132875003.1">
    <property type="nucleotide sequence ID" value="NZ_SLXQ01000001.1"/>
</dbReference>
<feature type="domain" description="Metallo-beta-lactamase" evidence="6">
    <location>
        <begin position="39"/>
        <end position="240"/>
    </location>
</feature>
<dbReference type="InterPro" id="IPR036866">
    <property type="entry name" value="RibonucZ/Hydroxyglut_hydro"/>
</dbReference>
<dbReference type="Gene3D" id="3.60.15.10">
    <property type="entry name" value="Ribonuclease Z/Hydroxyacylglutathione hydrolase-like"/>
    <property type="match status" value="1"/>
</dbReference>
<dbReference type="AlphaFoldDB" id="A0A4R2R3U8"/>
<evidence type="ECO:0000313" key="7">
    <source>
        <dbReference type="EMBL" id="TCP56399.1"/>
    </source>
</evidence>
<dbReference type="InterPro" id="IPR001279">
    <property type="entry name" value="Metallo-B-lactamas"/>
</dbReference>
<dbReference type="InterPro" id="IPR051013">
    <property type="entry name" value="MBL_superfamily_lactonases"/>
</dbReference>
<keyword evidence="5" id="KW-0862">Zinc</keyword>
<dbReference type="EMBL" id="SLXQ01000001">
    <property type="protein sequence ID" value="TCP56399.1"/>
    <property type="molecule type" value="Genomic_DNA"/>
</dbReference>
<evidence type="ECO:0000256" key="5">
    <source>
        <dbReference type="ARBA" id="ARBA00022833"/>
    </source>
</evidence>
<protein>
    <submittedName>
        <fullName evidence="7">Glyoxylase-like metal-dependent hydrolase (Beta-lactamase superfamily II)</fullName>
    </submittedName>
</protein>
<comment type="caution">
    <text evidence="7">The sequence shown here is derived from an EMBL/GenBank/DDBJ whole genome shotgun (WGS) entry which is preliminary data.</text>
</comment>
<dbReference type="PANTHER" id="PTHR42978">
    <property type="entry name" value="QUORUM-QUENCHING LACTONASE YTNP-RELATED-RELATED"/>
    <property type="match status" value="1"/>
</dbReference>
<evidence type="ECO:0000256" key="4">
    <source>
        <dbReference type="ARBA" id="ARBA00022801"/>
    </source>
</evidence>
<keyword evidence="8" id="KW-1185">Reference proteome</keyword>
<gene>
    <name evidence="7" type="ORF">EV191_101342</name>
</gene>
<keyword evidence="3" id="KW-0479">Metal-binding</keyword>
<dbReference type="Proteomes" id="UP000294911">
    <property type="component" value="Unassembled WGS sequence"/>
</dbReference>
<sequence length="263" mass="29318">MDSTYEVLAVRYGTRTTYKSEVYLNFHTYGEPDTELEMDYFFWVVRNAERTLLVDTGFGAEVGDRRNRTMLCPPVDALAKLGLRPDDVTQVVLTHAHYDHIGNIGLFPNAEMHIARQEVEFWAGPYARRAQLAAAVEPAETAALTEMWRSGRLNVVEERATVAPGIELLVVGGHTPGQLIVLVSTDSGQVVLASDALHYYEEYERDRPFAVLSDLVGMYRAYDLLDELATERGCQLVAGHDPDVLRRFPPMSGISDVAVARIG</sequence>
<dbReference type="CDD" id="cd07729">
    <property type="entry name" value="AHL_lactonase_MBL-fold"/>
    <property type="match status" value="1"/>
</dbReference>
<proteinExistence type="inferred from homology"/>
<evidence type="ECO:0000256" key="3">
    <source>
        <dbReference type="ARBA" id="ARBA00022723"/>
    </source>
</evidence>
<dbReference type="PANTHER" id="PTHR42978:SF7">
    <property type="entry name" value="METALLO-HYDROLASE RV2300C-RELATED"/>
    <property type="match status" value="1"/>
</dbReference>
<dbReference type="SUPFAM" id="SSF56281">
    <property type="entry name" value="Metallo-hydrolase/oxidoreductase"/>
    <property type="match status" value="1"/>
</dbReference>
<comment type="cofactor">
    <cofactor evidence="1">
        <name>Zn(2+)</name>
        <dbReference type="ChEBI" id="CHEBI:29105"/>
    </cofactor>
</comment>
<evidence type="ECO:0000259" key="6">
    <source>
        <dbReference type="SMART" id="SM00849"/>
    </source>
</evidence>
<evidence type="ECO:0000256" key="2">
    <source>
        <dbReference type="ARBA" id="ARBA00007749"/>
    </source>
</evidence>
<dbReference type="GO" id="GO:0046872">
    <property type="term" value="F:metal ion binding"/>
    <property type="evidence" value="ECO:0007669"/>
    <property type="project" value="UniProtKB-KW"/>
</dbReference>